<dbReference type="Proteomes" id="UP000197024">
    <property type="component" value="Chromosome"/>
</dbReference>
<keyword evidence="5" id="KW-0597">Phosphoprotein</keyword>
<evidence type="ECO:0000256" key="6">
    <source>
        <dbReference type="ARBA" id="ARBA00022679"/>
    </source>
</evidence>
<dbReference type="PANTHER" id="PTHR44936:SF10">
    <property type="entry name" value="SENSOR PROTEIN RSTB"/>
    <property type="match status" value="1"/>
</dbReference>
<dbReference type="CDD" id="cd00075">
    <property type="entry name" value="HATPase"/>
    <property type="match status" value="1"/>
</dbReference>
<evidence type="ECO:0000256" key="2">
    <source>
        <dbReference type="ARBA" id="ARBA00004651"/>
    </source>
</evidence>
<dbReference type="PRINTS" id="PR00344">
    <property type="entry name" value="BCTRLSENSOR"/>
</dbReference>
<dbReference type="Gene3D" id="3.30.565.10">
    <property type="entry name" value="Histidine kinase-like ATPase, C-terminal domain"/>
    <property type="match status" value="1"/>
</dbReference>
<dbReference type="InterPro" id="IPR004358">
    <property type="entry name" value="Sig_transdc_His_kin-like_C"/>
</dbReference>
<feature type="transmembrane region" description="Helical" evidence="11">
    <location>
        <begin position="249"/>
        <end position="271"/>
    </location>
</feature>
<dbReference type="Pfam" id="PF00672">
    <property type="entry name" value="HAMP"/>
    <property type="match status" value="1"/>
</dbReference>
<evidence type="ECO:0000313" key="14">
    <source>
        <dbReference type="EMBL" id="ASD26191.1"/>
    </source>
</evidence>
<keyword evidence="8 14" id="KW-0418">Kinase</keyword>
<dbReference type="InterPro" id="IPR036890">
    <property type="entry name" value="HATPase_C_sf"/>
</dbReference>
<dbReference type="Pfam" id="PF00512">
    <property type="entry name" value="HisKA"/>
    <property type="match status" value="1"/>
</dbReference>
<dbReference type="EC" id="2.7.13.3" evidence="3"/>
<keyword evidence="4" id="KW-1003">Cell membrane</keyword>
<evidence type="ECO:0000256" key="5">
    <source>
        <dbReference type="ARBA" id="ARBA00022553"/>
    </source>
</evidence>
<keyword evidence="11" id="KW-1133">Transmembrane helix</keyword>
<reference evidence="14 15" key="2">
    <citation type="submission" date="2017-06" db="EMBL/GenBank/DDBJ databases">
        <authorList>
            <person name="Kim H.J."/>
            <person name="Triplett B.A."/>
        </authorList>
    </citation>
    <scope>NUCLEOTIDE SEQUENCE [LARGE SCALE GENOMIC DNA]</scope>
    <source>
        <strain evidence="14 15">BZC3</strain>
    </source>
</reference>
<dbReference type="EMBL" id="CP021995">
    <property type="protein sequence ID" value="ASD26191.1"/>
    <property type="molecule type" value="Genomic_DNA"/>
</dbReference>
<dbReference type="GO" id="GO:0005886">
    <property type="term" value="C:plasma membrane"/>
    <property type="evidence" value="ECO:0007669"/>
    <property type="project" value="UniProtKB-SubCell"/>
</dbReference>
<evidence type="ECO:0000256" key="10">
    <source>
        <dbReference type="ARBA" id="ARBA00023012"/>
    </source>
</evidence>
<protein>
    <recommendedName>
        <fullName evidence="3">histidine kinase</fullName>
        <ecNumber evidence="3">2.7.13.3</ecNumber>
    </recommendedName>
</protein>
<keyword evidence="9" id="KW-0067">ATP-binding</keyword>
<evidence type="ECO:0000256" key="1">
    <source>
        <dbReference type="ARBA" id="ARBA00000085"/>
    </source>
</evidence>
<keyword evidence="11" id="KW-0472">Membrane</keyword>
<dbReference type="FunFam" id="1.10.287.130:FF:000001">
    <property type="entry name" value="Two-component sensor histidine kinase"/>
    <property type="match status" value="1"/>
</dbReference>
<evidence type="ECO:0000256" key="4">
    <source>
        <dbReference type="ARBA" id="ARBA00022475"/>
    </source>
</evidence>
<evidence type="ECO:0000256" key="7">
    <source>
        <dbReference type="ARBA" id="ARBA00022741"/>
    </source>
</evidence>
<dbReference type="InterPro" id="IPR050980">
    <property type="entry name" value="2C_sensor_his_kinase"/>
</dbReference>
<keyword evidence="10" id="KW-0902">Two-component regulatory system</keyword>
<dbReference type="InterPro" id="IPR003660">
    <property type="entry name" value="HAMP_dom"/>
</dbReference>
<dbReference type="InterPro" id="IPR003661">
    <property type="entry name" value="HisK_dim/P_dom"/>
</dbReference>
<evidence type="ECO:0000256" key="3">
    <source>
        <dbReference type="ARBA" id="ARBA00012438"/>
    </source>
</evidence>
<keyword evidence="11" id="KW-0812">Transmembrane</keyword>
<keyword evidence="6" id="KW-0808">Transferase</keyword>
<comment type="catalytic activity">
    <reaction evidence="1">
        <text>ATP + protein L-histidine = ADP + protein N-phospho-L-histidine.</text>
        <dbReference type="EC" id="2.7.13.3"/>
    </reaction>
</comment>
<organism evidence="14 15">
    <name type="scientific">Brevundimonas diminuta</name>
    <name type="common">Pseudomonas diminuta</name>
    <dbReference type="NCBI Taxonomy" id="293"/>
    <lineage>
        <taxon>Bacteria</taxon>
        <taxon>Pseudomonadati</taxon>
        <taxon>Pseudomonadota</taxon>
        <taxon>Alphaproteobacteria</taxon>
        <taxon>Caulobacterales</taxon>
        <taxon>Caulobacteraceae</taxon>
        <taxon>Brevundimonas</taxon>
    </lineage>
</organism>
<sequence length="542" mass="58252">MSRPGGVINLVVQEARAFVRAHWPALRLRTILLSVLLFAAVLPGAGAVFLRVYENTLVRQTEAELIAQTVALSAAAETLWPGARVVVPTEAQRATPGYFRPEPASIDLRSDPVLPPRPVAQAAPAPPEPMALDAAVRLAPIMEETSRITLASIVLMDRNGVVVRGLDRGGTWRDLPEVKTALSGAPATVLRRNAAYEPRYQMEWLSRASGLRIHHARPVVVNGRVEGVILTSRSPRALFKGVYQDRGKILFGVIVVFGLLSVLAVVVSRGIARPIEALRRVARDVTHGGGSVPPPPATAAIEIRDLYEDFGRMAEAVDRRSRYLRDFAAAVSHEFKTPLAGIQGAVELLQDHGDDMEPDQRRRFLGNIDSDARRLSDLVTRLLDLARADMARPEAGAAVDLRSVAARIADALKGGLTITVDLPAGLPKVAVPEASLEMALSILLENSRQVGAGEVLITAQVETDQIRMFVADDGPGVAEGDVERIFEPFFTTRRNEGGAGLGLSIARSLLRANHADLGLAGSRTGAMFEIALPRVSSVQASP</sequence>
<dbReference type="SMART" id="SM00304">
    <property type="entry name" value="HAMP"/>
    <property type="match status" value="1"/>
</dbReference>
<evidence type="ECO:0000256" key="11">
    <source>
        <dbReference type="SAM" id="Phobius"/>
    </source>
</evidence>
<dbReference type="SMART" id="SM00388">
    <property type="entry name" value="HisKA"/>
    <property type="match status" value="1"/>
</dbReference>
<feature type="domain" description="Histidine kinase" evidence="12">
    <location>
        <begin position="330"/>
        <end position="536"/>
    </location>
</feature>
<evidence type="ECO:0000256" key="8">
    <source>
        <dbReference type="ARBA" id="ARBA00022777"/>
    </source>
</evidence>
<dbReference type="Gene3D" id="6.10.340.10">
    <property type="match status" value="1"/>
</dbReference>
<accession>A0A1Z3LVJ5</accession>
<name>A0A1Z3LVJ5_BREDI</name>
<dbReference type="Gene3D" id="1.10.287.130">
    <property type="match status" value="1"/>
</dbReference>
<dbReference type="SMART" id="SM00387">
    <property type="entry name" value="HATPase_c"/>
    <property type="match status" value="1"/>
</dbReference>
<proteinExistence type="predicted"/>
<dbReference type="CDD" id="cd00082">
    <property type="entry name" value="HisKA"/>
    <property type="match status" value="1"/>
</dbReference>
<dbReference type="Pfam" id="PF02518">
    <property type="entry name" value="HATPase_c"/>
    <property type="match status" value="1"/>
</dbReference>
<dbReference type="InterPro" id="IPR003594">
    <property type="entry name" value="HATPase_dom"/>
</dbReference>
<dbReference type="PROSITE" id="PS50885">
    <property type="entry name" value="HAMP"/>
    <property type="match status" value="1"/>
</dbReference>
<evidence type="ECO:0000256" key="9">
    <source>
        <dbReference type="ARBA" id="ARBA00022840"/>
    </source>
</evidence>
<evidence type="ECO:0000313" key="15">
    <source>
        <dbReference type="Proteomes" id="UP000197024"/>
    </source>
</evidence>
<dbReference type="SUPFAM" id="SSF55874">
    <property type="entry name" value="ATPase domain of HSP90 chaperone/DNA topoisomerase II/histidine kinase"/>
    <property type="match status" value="1"/>
</dbReference>
<dbReference type="GO" id="GO:0000155">
    <property type="term" value="F:phosphorelay sensor kinase activity"/>
    <property type="evidence" value="ECO:0007669"/>
    <property type="project" value="InterPro"/>
</dbReference>
<evidence type="ECO:0000259" key="13">
    <source>
        <dbReference type="PROSITE" id="PS50885"/>
    </source>
</evidence>
<feature type="domain" description="HAMP" evidence="13">
    <location>
        <begin position="269"/>
        <end position="322"/>
    </location>
</feature>
<dbReference type="InterPro" id="IPR036097">
    <property type="entry name" value="HisK_dim/P_sf"/>
</dbReference>
<keyword evidence="7" id="KW-0547">Nucleotide-binding</keyword>
<dbReference type="PANTHER" id="PTHR44936">
    <property type="entry name" value="SENSOR PROTEIN CREC"/>
    <property type="match status" value="1"/>
</dbReference>
<dbReference type="SUPFAM" id="SSF47384">
    <property type="entry name" value="Homodimeric domain of signal transducing histidine kinase"/>
    <property type="match status" value="1"/>
</dbReference>
<gene>
    <name evidence="14" type="ORF">CD943_04390</name>
</gene>
<dbReference type="GO" id="GO:0005524">
    <property type="term" value="F:ATP binding"/>
    <property type="evidence" value="ECO:0007669"/>
    <property type="project" value="UniProtKB-KW"/>
</dbReference>
<reference evidence="14 15" key="1">
    <citation type="submission" date="2017-06" db="EMBL/GenBank/DDBJ databases">
        <title>Biodegradation of gentamicin by bacterial consortia AMQD4 in synthetic medium and raw gentamicin sewage.</title>
        <authorList>
            <person name="Chang H."/>
            <person name="Feng Y."/>
            <person name="Li Z."/>
            <person name="Xue J."/>
            <person name="Cheng D."/>
        </authorList>
    </citation>
    <scope>NUCLEOTIDE SEQUENCE [LARGE SCALE GENOMIC DNA]</scope>
    <source>
        <strain evidence="14 15">BZC3</strain>
    </source>
</reference>
<dbReference type="AlphaFoldDB" id="A0A1Z3LVJ5"/>
<comment type="subcellular location">
    <subcellularLocation>
        <location evidence="2">Cell membrane</location>
        <topology evidence="2">Multi-pass membrane protein</topology>
    </subcellularLocation>
</comment>
<evidence type="ECO:0000259" key="12">
    <source>
        <dbReference type="PROSITE" id="PS50109"/>
    </source>
</evidence>
<feature type="transmembrane region" description="Helical" evidence="11">
    <location>
        <begin position="31"/>
        <end position="50"/>
    </location>
</feature>
<dbReference type="PROSITE" id="PS50109">
    <property type="entry name" value="HIS_KIN"/>
    <property type="match status" value="1"/>
</dbReference>
<dbReference type="InterPro" id="IPR005467">
    <property type="entry name" value="His_kinase_dom"/>
</dbReference>